<organism evidence="1 2">
    <name type="scientific">Xylaria bambusicola</name>
    <dbReference type="NCBI Taxonomy" id="326684"/>
    <lineage>
        <taxon>Eukaryota</taxon>
        <taxon>Fungi</taxon>
        <taxon>Dikarya</taxon>
        <taxon>Ascomycota</taxon>
        <taxon>Pezizomycotina</taxon>
        <taxon>Sordariomycetes</taxon>
        <taxon>Xylariomycetidae</taxon>
        <taxon>Xylariales</taxon>
        <taxon>Xylariaceae</taxon>
        <taxon>Xylaria</taxon>
    </lineage>
</organism>
<keyword evidence="2" id="KW-1185">Reference proteome</keyword>
<dbReference type="Proteomes" id="UP001305414">
    <property type="component" value="Unassembled WGS sequence"/>
</dbReference>
<proteinExistence type="predicted"/>
<gene>
    <name evidence="1" type="ORF">RRF57_008752</name>
</gene>
<name>A0AAN7ZBL6_9PEZI</name>
<evidence type="ECO:0000313" key="1">
    <source>
        <dbReference type="EMBL" id="KAK5633038.1"/>
    </source>
</evidence>
<comment type="caution">
    <text evidence="1">The sequence shown here is derived from an EMBL/GenBank/DDBJ whole genome shotgun (WGS) entry which is preliminary data.</text>
</comment>
<dbReference type="EMBL" id="JAWHQM010000029">
    <property type="protein sequence ID" value="KAK5633038.1"/>
    <property type="molecule type" value="Genomic_DNA"/>
</dbReference>
<accession>A0AAN7ZBL6</accession>
<reference evidence="1 2" key="1">
    <citation type="submission" date="2023-10" db="EMBL/GenBank/DDBJ databases">
        <title>Draft genome sequence of Xylaria bambusicola isolate GMP-LS, the root and basal stem rot pathogen of sugarcane in Indonesia.</title>
        <authorList>
            <person name="Selvaraj P."/>
            <person name="Muralishankar V."/>
            <person name="Muruganantham S."/>
            <person name="Sp S."/>
            <person name="Haryani S."/>
            <person name="Lau K.J.X."/>
            <person name="Naqvi N.I."/>
        </authorList>
    </citation>
    <scope>NUCLEOTIDE SEQUENCE [LARGE SCALE GENOMIC DNA]</scope>
    <source>
        <strain evidence="1">GMP-LS</strain>
    </source>
</reference>
<protein>
    <submittedName>
        <fullName evidence="1">Uncharacterized protein</fullName>
    </submittedName>
</protein>
<evidence type="ECO:0000313" key="2">
    <source>
        <dbReference type="Proteomes" id="UP001305414"/>
    </source>
</evidence>
<dbReference type="AlphaFoldDB" id="A0AAN7ZBL6"/>
<sequence length="165" mass="18123">MPITKSAGVRNWSTASSLHTDMVFATFLRPTRPRPIVPKSRIRIPTSRTLMLYAEDFCRRQSKQTHLYRTAVAAVVISQQTTNEKDFVAAIPGCAGVAQTISFALRRSFNAPCPSTCELFAPFLPARLSLHAEWDTAFMNSAVAALRLCHGAARAAFVAETVPRA</sequence>